<organism evidence="2 3">
    <name type="scientific">Lentinula raphanica</name>
    <dbReference type="NCBI Taxonomy" id="153919"/>
    <lineage>
        <taxon>Eukaryota</taxon>
        <taxon>Fungi</taxon>
        <taxon>Dikarya</taxon>
        <taxon>Basidiomycota</taxon>
        <taxon>Agaricomycotina</taxon>
        <taxon>Agaricomycetes</taxon>
        <taxon>Agaricomycetidae</taxon>
        <taxon>Agaricales</taxon>
        <taxon>Marasmiineae</taxon>
        <taxon>Omphalotaceae</taxon>
        <taxon>Lentinula</taxon>
    </lineage>
</organism>
<name>A0AA38P9D7_9AGAR</name>
<evidence type="ECO:0000313" key="3">
    <source>
        <dbReference type="Proteomes" id="UP001163846"/>
    </source>
</evidence>
<gene>
    <name evidence="2" type="ORF">F5878DRAFT_618751</name>
</gene>
<sequence>MTRWNSLFKLALVCVVLVQMGVASPVPGSGVLLARDDDSDNNSTSHGDDFCVECINRIVSYPGKSEHHTSEHKVALA</sequence>
<proteinExistence type="predicted"/>
<evidence type="ECO:0008006" key="4">
    <source>
        <dbReference type="Google" id="ProtNLM"/>
    </source>
</evidence>
<keyword evidence="1" id="KW-0732">Signal</keyword>
<accession>A0AA38P9D7</accession>
<keyword evidence="3" id="KW-1185">Reference proteome</keyword>
<evidence type="ECO:0000313" key="2">
    <source>
        <dbReference type="EMBL" id="KAJ3838744.1"/>
    </source>
</evidence>
<evidence type="ECO:0000256" key="1">
    <source>
        <dbReference type="SAM" id="SignalP"/>
    </source>
</evidence>
<comment type="caution">
    <text evidence="2">The sequence shown here is derived from an EMBL/GenBank/DDBJ whole genome shotgun (WGS) entry which is preliminary data.</text>
</comment>
<protein>
    <recommendedName>
        <fullName evidence="4">C2H2-type domain-containing protein</fullName>
    </recommendedName>
</protein>
<dbReference type="AlphaFoldDB" id="A0AA38P9D7"/>
<feature type="signal peptide" evidence="1">
    <location>
        <begin position="1"/>
        <end position="23"/>
    </location>
</feature>
<dbReference type="Proteomes" id="UP001163846">
    <property type="component" value="Unassembled WGS sequence"/>
</dbReference>
<feature type="chain" id="PRO_5041379275" description="C2H2-type domain-containing protein" evidence="1">
    <location>
        <begin position="24"/>
        <end position="77"/>
    </location>
</feature>
<reference evidence="2" key="1">
    <citation type="submission" date="2022-08" db="EMBL/GenBank/DDBJ databases">
        <authorList>
            <consortium name="DOE Joint Genome Institute"/>
            <person name="Min B."/>
            <person name="Riley R."/>
            <person name="Sierra-Patev S."/>
            <person name="Naranjo-Ortiz M."/>
            <person name="Looney B."/>
            <person name="Konkel Z."/>
            <person name="Slot J.C."/>
            <person name="Sakamoto Y."/>
            <person name="Steenwyk J.L."/>
            <person name="Rokas A."/>
            <person name="Carro J."/>
            <person name="Camarero S."/>
            <person name="Ferreira P."/>
            <person name="Molpeceres G."/>
            <person name="Ruiz-Duenas F.J."/>
            <person name="Serrano A."/>
            <person name="Henrissat B."/>
            <person name="Drula E."/>
            <person name="Hughes K.W."/>
            <person name="Mata J.L."/>
            <person name="Ishikawa N.K."/>
            <person name="Vargas-Isla R."/>
            <person name="Ushijima S."/>
            <person name="Smith C.A."/>
            <person name="Ahrendt S."/>
            <person name="Andreopoulos W."/>
            <person name="He G."/>
            <person name="Labutti K."/>
            <person name="Lipzen A."/>
            <person name="Ng V."/>
            <person name="Sandor L."/>
            <person name="Barry K."/>
            <person name="Martinez A.T."/>
            <person name="Xiao Y."/>
            <person name="Gibbons J.G."/>
            <person name="Terashima K."/>
            <person name="Hibbett D.S."/>
            <person name="Grigoriev I.V."/>
        </authorList>
    </citation>
    <scope>NUCLEOTIDE SEQUENCE</scope>
    <source>
        <strain evidence="2">TFB9207</strain>
    </source>
</reference>
<dbReference type="EMBL" id="MU806166">
    <property type="protein sequence ID" value="KAJ3838744.1"/>
    <property type="molecule type" value="Genomic_DNA"/>
</dbReference>